<feature type="signal peptide" evidence="1">
    <location>
        <begin position="1"/>
        <end position="24"/>
    </location>
</feature>
<keyword evidence="3" id="KW-1185">Reference proteome</keyword>
<evidence type="ECO:0000256" key="1">
    <source>
        <dbReference type="SAM" id="SignalP"/>
    </source>
</evidence>
<evidence type="ECO:0008006" key="4">
    <source>
        <dbReference type="Google" id="ProtNLM"/>
    </source>
</evidence>
<evidence type="ECO:0000313" key="2">
    <source>
        <dbReference type="EMBL" id="MBL4914684.1"/>
    </source>
</evidence>
<keyword evidence="1" id="KW-0732">Signal</keyword>
<evidence type="ECO:0000313" key="3">
    <source>
        <dbReference type="Proteomes" id="UP000604898"/>
    </source>
</evidence>
<dbReference type="Proteomes" id="UP000604898">
    <property type="component" value="Unassembled WGS sequence"/>
</dbReference>
<comment type="caution">
    <text evidence="2">The sequence shown here is derived from an EMBL/GenBank/DDBJ whole genome shotgun (WGS) entry which is preliminary data.</text>
</comment>
<sequence length="121" mass="13334">MMEIMKYVLISICMVILTGCLSNAADSATPAPTNLTGIYKAGFFGGSITWEIFEDGTGIACEQRVSMDEDTKLRDLVVNGSKAYDVFEFEISNVTRQGFHAEGVSDLDFKRISKLPISCKY</sequence>
<reference evidence="2 3" key="1">
    <citation type="submission" date="2021-01" db="EMBL/GenBank/DDBJ databases">
        <title>Genome sequence of Shewanella schlegeliana JCM 11561.</title>
        <authorList>
            <person name="Zhang H."/>
            <person name="Li C."/>
        </authorList>
    </citation>
    <scope>NUCLEOTIDE SEQUENCE [LARGE SCALE GENOMIC DNA]</scope>
    <source>
        <strain evidence="2 3">JCM 11561</strain>
    </source>
</reference>
<dbReference type="RefSeq" id="WP_202722935.1">
    <property type="nucleotide sequence ID" value="NZ_BPEX01000004.1"/>
</dbReference>
<organism evidence="2 3">
    <name type="scientific">Shewanella schlegeliana</name>
    <dbReference type="NCBI Taxonomy" id="190308"/>
    <lineage>
        <taxon>Bacteria</taxon>
        <taxon>Pseudomonadati</taxon>
        <taxon>Pseudomonadota</taxon>
        <taxon>Gammaproteobacteria</taxon>
        <taxon>Alteromonadales</taxon>
        <taxon>Shewanellaceae</taxon>
        <taxon>Shewanella</taxon>
    </lineage>
</organism>
<accession>A0ABS1T1K6</accession>
<dbReference type="EMBL" id="JAESVD010000010">
    <property type="protein sequence ID" value="MBL4914684.1"/>
    <property type="molecule type" value="Genomic_DNA"/>
</dbReference>
<name>A0ABS1T1K6_9GAMM</name>
<dbReference type="PROSITE" id="PS51257">
    <property type="entry name" value="PROKAR_LIPOPROTEIN"/>
    <property type="match status" value="1"/>
</dbReference>
<proteinExistence type="predicted"/>
<feature type="chain" id="PRO_5047250450" description="Lipoprotein" evidence="1">
    <location>
        <begin position="25"/>
        <end position="121"/>
    </location>
</feature>
<gene>
    <name evidence="2" type="ORF">JMA39_16395</name>
</gene>
<protein>
    <recommendedName>
        <fullName evidence="4">Lipoprotein</fullName>
    </recommendedName>
</protein>